<keyword evidence="3" id="KW-1185">Reference proteome</keyword>
<sequence length="99" mass="11290">MADRAAKRLRRISSDSDDYNDGADVKDISYQSRYVADTRPFTLVAKYDPLYKRLQAFANNRAAIDTRTPFTSPLPYNLCHTVAILPPFLDSRLLHPCLL</sequence>
<dbReference type="EMBL" id="ML986490">
    <property type="protein sequence ID" value="KAF2277687.1"/>
    <property type="molecule type" value="Genomic_DNA"/>
</dbReference>
<organism evidence="2 3">
    <name type="scientific">Westerdykella ornata</name>
    <dbReference type="NCBI Taxonomy" id="318751"/>
    <lineage>
        <taxon>Eukaryota</taxon>
        <taxon>Fungi</taxon>
        <taxon>Dikarya</taxon>
        <taxon>Ascomycota</taxon>
        <taxon>Pezizomycotina</taxon>
        <taxon>Dothideomycetes</taxon>
        <taxon>Pleosporomycetidae</taxon>
        <taxon>Pleosporales</taxon>
        <taxon>Sporormiaceae</taxon>
        <taxon>Westerdykella</taxon>
    </lineage>
</organism>
<dbReference type="GeneID" id="54551364"/>
<dbReference type="AlphaFoldDB" id="A0A6A6JMF2"/>
<accession>A0A6A6JMF2</accession>
<proteinExistence type="predicted"/>
<name>A0A6A6JMF2_WESOR</name>
<evidence type="ECO:0000256" key="1">
    <source>
        <dbReference type="SAM" id="MobiDB-lite"/>
    </source>
</evidence>
<protein>
    <submittedName>
        <fullName evidence="2">Uncharacterized protein</fullName>
    </submittedName>
</protein>
<evidence type="ECO:0000313" key="2">
    <source>
        <dbReference type="EMBL" id="KAF2277687.1"/>
    </source>
</evidence>
<feature type="non-terminal residue" evidence="2">
    <location>
        <position position="99"/>
    </location>
</feature>
<gene>
    <name evidence="2" type="ORF">EI97DRAFT_432544</name>
</gene>
<reference evidence="2" key="1">
    <citation type="journal article" date="2020" name="Stud. Mycol.">
        <title>101 Dothideomycetes genomes: a test case for predicting lifestyles and emergence of pathogens.</title>
        <authorList>
            <person name="Haridas S."/>
            <person name="Albert R."/>
            <person name="Binder M."/>
            <person name="Bloem J."/>
            <person name="Labutti K."/>
            <person name="Salamov A."/>
            <person name="Andreopoulos B."/>
            <person name="Baker S."/>
            <person name="Barry K."/>
            <person name="Bills G."/>
            <person name="Bluhm B."/>
            <person name="Cannon C."/>
            <person name="Castanera R."/>
            <person name="Culley D."/>
            <person name="Daum C."/>
            <person name="Ezra D."/>
            <person name="Gonzalez J."/>
            <person name="Henrissat B."/>
            <person name="Kuo A."/>
            <person name="Liang C."/>
            <person name="Lipzen A."/>
            <person name="Lutzoni F."/>
            <person name="Magnuson J."/>
            <person name="Mondo S."/>
            <person name="Nolan M."/>
            <person name="Ohm R."/>
            <person name="Pangilinan J."/>
            <person name="Park H.-J."/>
            <person name="Ramirez L."/>
            <person name="Alfaro M."/>
            <person name="Sun H."/>
            <person name="Tritt A."/>
            <person name="Yoshinaga Y."/>
            <person name="Zwiers L.-H."/>
            <person name="Turgeon B."/>
            <person name="Goodwin S."/>
            <person name="Spatafora J."/>
            <person name="Crous P."/>
            <person name="Grigoriev I."/>
        </authorList>
    </citation>
    <scope>NUCLEOTIDE SEQUENCE</scope>
    <source>
        <strain evidence="2">CBS 379.55</strain>
    </source>
</reference>
<dbReference type="RefSeq" id="XP_033655226.1">
    <property type="nucleotide sequence ID" value="XM_033798189.1"/>
</dbReference>
<dbReference type="Proteomes" id="UP000800097">
    <property type="component" value="Unassembled WGS sequence"/>
</dbReference>
<feature type="region of interest" description="Disordered" evidence="1">
    <location>
        <begin position="1"/>
        <end position="21"/>
    </location>
</feature>
<evidence type="ECO:0000313" key="3">
    <source>
        <dbReference type="Proteomes" id="UP000800097"/>
    </source>
</evidence>